<comment type="caution">
    <text evidence="1">The sequence shown here is derived from an EMBL/GenBank/DDBJ whole genome shotgun (WGS) entry which is preliminary data.</text>
</comment>
<dbReference type="Proteomes" id="UP000252107">
    <property type="component" value="Unassembled WGS sequence"/>
</dbReference>
<sequence>MNLKYGEFDILERELEALSPMHRVAFAAACCERLFPNYGIFLREIKEQGWNEQDPIREALDEIWEFLAGKKIDAARFRQLLSNCEEYPYDYENEETPEGQRGAWIVCETIELCLEQIPQQIILVAKEIDETLFVYIDYLKCDSEDDNLQYISHEQILKIELSLDRTPQKTISVVKEIDETLFEYIDYLRCQSEDEYSEDISHEELLEIVANHPFTVREMAKQTEDLRRLRETPTLTAEFLQWLRTSSVNGGKSLLDLSEEFE</sequence>
<dbReference type="Pfam" id="PF04222">
    <property type="entry name" value="DUF416"/>
    <property type="match status" value="1"/>
</dbReference>
<evidence type="ECO:0000313" key="2">
    <source>
        <dbReference type="Proteomes" id="UP000252107"/>
    </source>
</evidence>
<proteinExistence type="predicted"/>
<keyword evidence="2" id="KW-1185">Reference proteome</keyword>
<evidence type="ECO:0000313" key="1">
    <source>
        <dbReference type="EMBL" id="RCJ31345.1"/>
    </source>
</evidence>
<accession>A0A367R4L7</accession>
<dbReference type="AlphaFoldDB" id="A0A367R4L7"/>
<dbReference type="InterPro" id="IPR023381">
    <property type="entry name" value="YP001051499.1-like_dom_sf"/>
</dbReference>
<name>A0A367R4L7_9NOSO</name>
<dbReference type="Gene3D" id="1.20.1590.10">
    <property type="entry name" value="YP_001051499.1 domain like"/>
    <property type="match status" value="2"/>
</dbReference>
<gene>
    <name evidence="1" type="ORF">A6770_20320</name>
</gene>
<evidence type="ECO:0008006" key="3">
    <source>
        <dbReference type="Google" id="ProtNLM"/>
    </source>
</evidence>
<reference evidence="1" key="1">
    <citation type="submission" date="2016-04" db="EMBL/GenBank/DDBJ databases">
        <authorList>
            <person name="Tabuchi Yagui T.R."/>
        </authorList>
    </citation>
    <scope>NUCLEOTIDE SEQUENCE [LARGE SCALE GENOMIC DNA]</scope>
    <source>
        <strain evidence="1">NIES-26</strain>
    </source>
</reference>
<dbReference type="EMBL" id="LXQD01000236">
    <property type="protein sequence ID" value="RCJ31345.1"/>
    <property type="molecule type" value="Genomic_DNA"/>
</dbReference>
<dbReference type="InterPro" id="IPR007338">
    <property type="entry name" value="DUF416"/>
</dbReference>
<organism evidence="1 2">
    <name type="scientific">Nostoc minutum NIES-26</name>
    <dbReference type="NCBI Taxonomy" id="1844469"/>
    <lineage>
        <taxon>Bacteria</taxon>
        <taxon>Bacillati</taxon>
        <taxon>Cyanobacteriota</taxon>
        <taxon>Cyanophyceae</taxon>
        <taxon>Nostocales</taxon>
        <taxon>Nostocaceae</taxon>
        <taxon>Nostoc</taxon>
    </lineage>
</organism>
<protein>
    <recommendedName>
        <fullName evidence="3">DUF416 domain-containing protein</fullName>
    </recommendedName>
</protein>